<keyword evidence="4" id="KW-1185">Reference proteome</keyword>
<reference evidence="5" key="1">
    <citation type="submission" date="2017-02" db="UniProtKB">
        <authorList>
            <consortium name="WormBaseParasite"/>
        </authorList>
    </citation>
    <scope>IDENTIFICATION</scope>
</reference>
<evidence type="ECO:0000313" key="4">
    <source>
        <dbReference type="Proteomes" id="UP000321570"/>
    </source>
</evidence>
<dbReference type="WBParaSite" id="HDID_0000404401-mRNA-1">
    <property type="protein sequence ID" value="HDID_0000404401-mRNA-1"/>
    <property type="gene ID" value="HDID_0000404401"/>
</dbReference>
<accession>A0A0R3SGK9</accession>
<organism evidence="5">
    <name type="scientific">Hymenolepis diminuta</name>
    <name type="common">Rat tapeworm</name>
    <dbReference type="NCBI Taxonomy" id="6216"/>
    <lineage>
        <taxon>Eukaryota</taxon>
        <taxon>Metazoa</taxon>
        <taxon>Spiralia</taxon>
        <taxon>Lophotrochozoa</taxon>
        <taxon>Platyhelminthes</taxon>
        <taxon>Cestoda</taxon>
        <taxon>Eucestoda</taxon>
        <taxon>Cyclophyllidea</taxon>
        <taxon>Hymenolepididae</taxon>
        <taxon>Hymenolepis</taxon>
    </lineage>
</organism>
<evidence type="ECO:0000313" key="1">
    <source>
        <dbReference type="EMBL" id="VDL42907.1"/>
    </source>
</evidence>
<dbReference type="Proteomes" id="UP000321570">
    <property type="component" value="Unassembled WGS sequence"/>
</dbReference>
<dbReference type="EMBL" id="UYSG01001403">
    <property type="protein sequence ID" value="VDL42907.1"/>
    <property type="molecule type" value="Genomic_DNA"/>
</dbReference>
<dbReference type="OrthoDB" id="10333698at2759"/>
<reference evidence="2 4" key="3">
    <citation type="submission" date="2019-07" db="EMBL/GenBank/DDBJ databases">
        <authorList>
            <person name="Jastrzebski P J."/>
            <person name="Paukszto L."/>
            <person name="Jastrzebski P J."/>
        </authorList>
    </citation>
    <scope>NUCLEOTIDE SEQUENCE [LARGE SCALE GENOMIC DNA]</scope>
    <source>
        <strain evidence="2 4">WMS-il1</strain>
    </source>
</reference>
<evidence type="ECO:0000313" key="5">
    <source>
        <dbReference type="WBParaSite" id="HDID_0000404401-mRNA-1"/>
    </source>
</evidence>
<proteinExistence type="predicted"/>
<dbReference type="Proteomes" id="UP000274504">
    <property type="component" value="Unassembled WGS sequence"/>
</dbReference>
<gene>
    <name evidence="1" type="ORF">HDID_LOCUS4042</name>
    <name evidence="2" type="ORF">WMSIL1_LOCUS1045</name>
</gene>
<dbReference type="EMBL" id="CABIJS010000022">
    <property type="protein sequence ID" value="VUZ39782.1"/>
    <property type="molecule type" value="Genomic_DNA"/>
</dbReference>
<dbReference type="AlphaFoldDB" id="A0A0R3SGK9"/>
<evidence type="ECO:0000313" key="2">
    <source>
        <dbReference type="EMBL" id="VUZ39782.1"/>
    </source>
</evidence>
<sequence length="290" mass="34969">MFEDRNIENLDSNIIRHISRYLDVQDLENVHVAIPGWRETIEVQMKQRHIRKFTWLDEEMYKLLFRRKSYVGFANSDEMIEYYTTHRELLVPERPMESCGKLKILFLYHELDAENAEIWDDVFDMFDETPDLRWHLGKRIHQVRIISMNIPSMVFENITNESNMTYAAISRHTMQVKTFSEFYLSRIVPFDVLFYFVDYSKSVVDALKFLRRALTPRHTLIISVIRNSKDSTLMNMGYLNNLISIIGEFINRDLKNSQIKWRLWCMERDSNGRPNFREILEWFSARWNNN</sequence>
<protein>
    <submittedName>
        <fullName evidence="5">F-box domain-containing protein</fullName>
    </submittedName>
</protein>
<name>A0A0R3SGK9_HYMDI</name>
<evidence type="ECO:0000313" key="3">
    <source>
        <dbReference type="Proteomes" id="UP000274504"/>
    </source>
</evidence>
<reference evidence="1 3" key="2">
    <citation type="submission" date="2018-11" db="EMBL/GenBank/DDBJ databases">
        <authorList>
            <consortium name="Pathogen Informatics"/>
        </authorList>
    </citation>
    <scope>NUCLEOTIDE SEQUENCE [LARGE SCALE GENOMIC DNA]</scope>
</reference>